<feature type="domain" description="DDH" evidence="7">
    <location>
        <begin position="64"/>
        <end position="211"/>
    </location>
</feature>
<evidence type="ECO:0000256" key="6">
    <source>
        <dbReference type="SAM" id="Coils"/>
    </source>
</evidence>
<evidence type="ECO:0000256" key="5">
    <source>
        <dbReference type="ARBA" id="ARBA00022839"/>
    </source>
</evidence>
<dbReference type="SUPFAM" id="SSF64182">
    <property type="entry name" value="DHH phosphoesterases"/>
    <property type="match status" value="1"/>
</dbReference>
<feature type="coiled-coil region" evidence="6">
    <location>
        <begin position="294"/>
        <end position="321"/>
    </location>
</feature>
<dbReference type="GO" id="GO:0008409">
    <property type="term" value="F:5'-3' exonuclease activity"/>
    <property type="evidence" value="ECO:0007669"/>
    <property type="project" value="InterPro"/>
</dbReference>
<dbReference type="AlphaFoldDB" id="A0A259U412"/>
<dbReference type="InterPro" id="IPR001667">
    <property type="entry name" value="DDH_dom"/>
</dbReference>
<keyword evidence="6" id="KW-0175">Coiled coil</keyword>
<dbReference type="GO" id="GO:0003676">
    <property type="term" value="F:nucleic acid binding"/>
    <property type="evidence" value="ECO:0007669"/>
    <property type="project" value="InterPro"/>
</dbReference>
<feature type="domain" description="RecJ OB" evidence="9">
    <location>
        <begin position="441"/>
        <end position="553"/>
    </location>
</feature>
<dbReference type="InParanoid" id="A0A259U412"/>
<evidence type="ECO:0000259" key="8">
    <source>
        <dbReference type="Pfam" id="PF02272"/>
    </source>
</evidence>
<dbReference type="Pfam" id="PF02272">
    <property type="entry name" value="DHHA1"/>
    <property type="match status" value="1"/>
</dbReference>
<dbReference type="Pfam" id="PF17768">
    <property type="entry name" value="RecJ_OB"/>
    <property type="match status" value="1"/>
</dbReference>
<evidence type="ECO:0000256" key="2">
    <source>
        <dbReference type="ARBA" id="ARBA00019841"/>
    </source>
</evidence>
<dbReference type="GO" id="GO:0006281">
    <property type="term" value="P:DNA repair"/>
    <property type="evidence" value="ECO:0007669"/>
    <property type="project" value="InterPro"/>
</dbReference>
<keyword evidence="3" id="KW-0540">Nuclease</keyword>
<evidence type="ECO:0000256" key="3">
    <source>
        <dbReference type="ARBA" id="ARBA00022722"/>
    </source>
</evidence>
<keyword evidence="4" id="KW-0378">Hydrolase</keyword>
<dbReference type="InterPro" id="IPR004610">
    <property type="entry name" value="RecJ"/>
</dbReference>
<feature type="domain" description="DHHA1" evidence="8">
    <location>
        <begin position="334"/>
        <end position="422"/>
    </location>
</feature>
<keyword evidence="11" id="KW-1185">Reference proteome</keyword>
<comment type="similarity">
    <text evidence="1">Belongs to the RecJ family.</text>
</comment>
<sequence>MATQLNDLPVPLARSLVLRGVDSFEGARTFFRPEISRLHDPFEMRDMDHAADRIIRAVEEKEHVMVYGDYDVDGTTSTAMLLTFFESIGLQASFFIPNRFTHGYGLSRFGVDEAIARGVSLIVAIDCGITANAEAAYIRQQGLDLIICDHHTAGDELPVATAVLDPKRPDCDYPFDGLSGCGVGYKLIQAVLVRMGLPPEDAHTYLDLVAVSTASDIVPMIGENRILMREGLRQLCDNPRLGLAALAQRAGLDLTCCTSSKIVFQLGPRINAAGRIADASMAAELLASTDASHAQRLVDEIEELNLQRRELDRETRDEALEIAERLMQDDPVALVVYKEGWHPGVIGITASRVAEKFHRPTILLTSQDGQTAKGSARSVKGISIYKALAQCEDLLDRFGGHAFAAGLALPVTSIEALRERLQPAVEGALEVDGLVPEIELDSTLDLRDVTTRFWRVLQQFGPHGPDNLRPIFWGQNLRIVGQPTKVGHEKQHLRFRVAQLDGGPTFPVIGFNLGDRYDAALASIRRGRPMEVAFQLDENTWKGRTTLQLRAKDLRLS</sequence>
<evidence type="ECO:0000259" key="9">
    <source>
        <dbReference type="Pfam" id="PF17768"/>
    </source>
</evidence>
<dbReference type="InterPro" id="IPR041122">
    <property type="entry name" value="RecJ_OB"/>
</dbReference>
<evidence type="ECO:0000256" key="1">
    <source>
        <dbReference type="ARBA" id="ARBA00005915"/>
    </source>
</evidence>
<dbReference type="EMBL" id="MQWB01000001">
    <property type="protein sequence ID" value="OZC04735.1"/>
    <property type="molecule type" value="Genomic_DNA"/>
</dbReference>
<dbReference type="Pfam" id="PF01368">
    <property type="entry name" value="DHH"/>
    <property type="match status" value="1"/>
</dbReference>
<dbReference type="NCBIfam" id="TIGR00644">
    <property type="entry name" value="recJ"/>
    <property type="match status" value="1"/>
</dbReference>
<protein>
    <recommendedName>
        <fullName evidence="2">Single-stranded-DNA-specific exonuclease RecJ</fullName>
    </recommendedName>
</protein>
<gene>
    <name evidence="10" type="ORF">BSZ36_13535</name>
</gene>
<evidence type="ECO:0000259" key="7">
    <source>
        <dbReference type="Pfam" id="PF01368"/>
    </source>
</evidence>
<dbReference type="InterPro" id="IPR038763">
    <property type="entry name" value="DHH_sf"/>
</dbReference>
<dbReference type="InterPro" id="IPR051673">
    <property type="entry name" value="SSDNA_exonuclease_RecJ"/>
</dbReference>
<dbReference type="FunCoup" id="A0A259U412">
    <property type="interactions" value="360"/>
</dbReference>
<dbReference type="PANTHER" id="PTHR30255">
    <property type="entry name" value="SINGLE-STRANDED-DNA-SPECIFIC EXONUCLEASE RECJ"/>
    <property type="match status" value="1"/>
</dbReference>
<dbReference type="Gene3D" id="3.90.1640.30">
    <property type="match status" value="1"/>
</dbReference>
<proteinExistence type="inferred from homology"/>
<reference evidence="10 11" key="1">
    <citation type="submission" date="2016-11" db="EMBL/GenBank/DDBJ databases">
        <title>Study of marine rhodopsin-containing bacteria.</title>
        <authorList>
            <person name="Yoshizawa S."/>
            <person name="Kumagai Y."/>
            <person name="Kogure K."/>
        </authorList>
    </citation>
    <scope>NUCLEOTIDE SEQUENCE [LARGE SCALE GENOMIC DNA]</scope>
    <source>
        <strain evidence="10 11">SG-29</strain>
    </source>
</reference>
<evidence type="ECO:0000313" key="11">
    <source>
        <dbReference type="Proteomes" id="UP000216446"/>
    </source>
</evidence>
<evidence type="ECO:0000313" key="10">
    <source>
        <dbReference type="EMBL" id="OZC04735.1"/>
    </source>
</evidence>
<evidence type="ECO:0000256" key="4">
    <source>
        <dbReference type="ARBA" id="ARBA00022801"/>
    </source>
</evidence>
<accession>A0A259U412</accession>
<dbReference type="GO" id="GO:0006310">
    <property type="term" value="P:DNA recombination"/>
    <property type="evidence" value="ECO:0007669"/>
    <property type="project" value="InterPro"/>
</dbReference>
<dbReference type="PANTHER" id="PTHR30255:SF2">
    <property type="entry name" value="SINGLE-STRANDED-DNA-SPECIFIC EXONUCLEASE RECJ"/>
    <property type="match status" value="1"/>
</dbReference>
<name>A0A259U412_9BACT</name>
<keyword evidence="5 10" id="KW-0269">Exonuclease</keyword>
<dbReference type="Gene3D" id="3.10.310.30">
    <property type="match status" value="1"/>
</dbReference>
<dbReference type="Proteomes" id="UP000216446">
    <property type="component" value="Unassembled WGS sequence"/>
</dbReference>
<organism evidence="10 11">
    <name type="scientific">Rubricoccus marinus</name>
    <dbReference type="NCBI Taxonomy" id="716817"/>
    <lineage>
        <taxon>Bacteria</taxon>
        <taxon>Pseudomonadati</taxon>
        <taxon>Rhodothermota</taxon>
        <taxon>Rhodothermia</taxon>
        <taxon>Rhodothermales</taxon>
        <taxon>Rubricoccaceae</taxon>
        <taxon>Rubricoccus</taxon>
    </lineage>
</organism>
<comment type="caution">
    <text evidence="10">The sequence shown here is derived from an EMBL/GenBank/DDBJ whole genome shotgun (WGS) entry which is preliminary data.</text>
</comment>
<dbReference type="InterPro" id="IPR003156">
    <property type="entry name" value="DHHA1_dom"/>
</dbReference>